<evidence type="ECO:0000256" key="4">
    <source>
        <dbReference type="ARBA" id="ARBA00047942"/>
    </source>
</evidence>
<keyword evidence="3 7" id="KW-0808">Transferase</keyword>
<dbReference type="PROSITE" id="PS00092">
    <property type="entry name" value="N6_MTASE"/>
    <property type="match status" value="1"/>
</dbReference>
<reference evidence="7 8" key="1">
    <citation type="submission" date="2023-07" db="EMBL/GenBank/DDBJ databases">
        <title>Genomic Encyclopedia of Type Strains, Phase IV (KMG-IV): sequencing the most valuable type-strain genomes for metagenomic binning, comparative biology and taxonomic classification.</title>
        <authorList>
            <person name="Goeker M."/>
        </authorList>
    </citation>
    <scope>NUCLEOTIDE SEQUENCE [LARGE SCALE GENOMIC DNA]</scope>
    <source>
        <strain evidence="7 8">DSM 2457</strain>
    </source>
</reference>
<comment type="caution">
    <text evidence="7">The sequence shown here is derived from an EMBL/GenBank/DDBJ whole genome shotgun (WGS) entry which is preliminary data.</text>
</comment>
<evidence type="ECO:0000256" key="3">
    <source>
        <dbReference type="ARBA" id="ARBA00022679"/>
    </source>
</evidence>
<dbReference type="Gene3D" id="3.40.50.150">
    <property type="entry name" value="Vaccinia Virus protein VP39"/>
    <property type="match status" value="1"/>
</dbReference>
<feature type="domain" description="DNA methylase N-4/N-6" evidence="6">
    <location>
        <begin position="140"/>
        <end position="206"/>
    </location>
</feature>
<dbReference type="GO" id="GO:0032259">
    <property type="term" value="P:methylation"/>
    <property type="evidence" value="ECO:0007669"/>
    <property type="project" value="UniProtKB-KW"/>
</dbReference>
<dbReference type="InterPro" id="IPR001091">
    <property type="entry name" value="RM_Methyltransferase"/>
</dbReference>
<accession>A0ABU0BH67</accession>
<gene>
    <name evidence="7" type="ORF">J2S75_002853</name>
</gene>
<protein>
    <recommendedName>
        <fullName evidence="5">Methyltransferase</fullName>
        <ecNumber evidence="5">2.1.1.-</ecNumber>
    </recommendedName>
</protein>
<evidence type="ECO:0000256" key="1">
    <source>
        <dbReference type="ARBA" id="ARBA00006594"/>
    </source>
</evidence>
<dbReference type="EC" id="2.1.1.-" evidence="5"/>
<comment type="catalytic activity">
    <reaction evidence="4">
        <text>a 2'-deoxyadenosine in DNA + S-adenosyl-L-methionine = an N(6)-methyl-2'-deoxyadenosine in DNA + S-adenosyl-L-homocysteine + H(+)</text>
        <dbReference type="Rhea" id="RHEA:15197"/>
        <dbReference type="Rhea" id="RHEA-COMP:12418"/>
        <dbReference type="Rhea" id="RHEA-COMP:12419"/>
        <dbReference type="ChEBI" id="CHEBI:15378"/>
        <dbReference type="ChEBI" id="CHEBI:57856"/>
        <dbReference type="ChEBI" id="CHEBI:59789"/>
        <dbReference type="ChEBI" id="CHEBI:90615"/>
        <dbReference type="ChEBI" id="CHEBI:90616"/>
        <dbReference type="EC" id="2.1.1.72"/>
    </reaction>
</comment>
<name>A0ABU0BH67_9HYPH</name>
<organism evidence="7 8">
    <name type="scientific">Ancylobacter polymorphus</name>
    <dbReference type="NCBI Taxonomy" id="223390"/>
    <lineage>
        <taxon>Bacteria</taxon>
        <taxon>Pseudomonadati</taxon>
        <taxon>Pseudomonadota</taxon>
        <taxon>Alphaproteobacteria</taxon>
        <taxon>Hyphomicrobiales</taxon>
        <taxon>Xanthobacteraceae</taxon>
        <taxon>Ancylobacter</taxon>
    </lineage>
</organism>
<keyword evidence="2 7" id="KW-0489">Methyltransferase</keyword>
<evidence type="ECO:0000313" key="8">
    <source>
        <dbReference type="Proteomes" id="UP001224682"/>
    </source>
</evidence>
<dbReference type="SUPFAM" id="SSF53335">
    <property type="entry name" value="S-adenosyl-L-methionine-dependent methyltransferases"/>
    <property type="match status" value="1"/>
</dbReference>
<comment type="similarity">
    <text evidence="1 5">Belongs to the N(4)/N(6)-methyltransferase family.</text>
</comment>
<dbReference type="PANTHER" id="PTHR13370">
    <property type="entry name" value="RNA METHYLASE-RELATED"/>
    <property type="match status" value="1"/>
</dbReference>
<dbReference type="Pfam" id="PF01555">
    <property type="entry name" value="N6_N4_Mtase"/>
    <property type="match status" value="1"/>
</dbReference>
<dbReference type="GO" id="GO:0009007">
    <property type="term" value="F:site-specific DNA-methyltransferase (adenine-specific) activity"/>
    <property type="evidence" value="ECO:0007669"/>
    <property type="project" value="UniProtKB-EC"/>
</dbReference>
<dbReference type="PANTHER" id="PTHR13370:SF3">
    <property type="entry name" value="TRNA (GUANINE(10)-N2)-METHYLTRANSFERASE HOMOLOG"/>
    <property type="match status" value="1"/>
</dbReference>
<dbReference type="InterPro" id="IPR002941">
    <property type="entry name" value="DNA_methylase_N4/N6"/>
</dbReference>
<sequence>MRVEHIGDCTLYLGDCREILDGLQVDAIVSDPPYGIAFAHGGNDRSGIGKGRYATKFAKVAIAGDDHPFDPTPLITAAPTVILWGGNHFASSLPSSSSWFVWDKRASSHHTNDFADCELAWTNRKGVARVFRHQWDGMMRASERGVERVHPTQKPIELMRWCIEQIPEAKSICDPYMGSGTTGVACAKLGRKFIGIEIDKGYFDIACERIRKAYAQPDMFIERPAPAKQLSMLGGAE</sequence>
<dbReference type="RefSeq" id="WP_307020520.1">
    <property type="nucleotide sequence ID" value="NZ_JAUSUI010000005.1"/>
</dbReference>
<dbReference type="InterPro" id="IPR029063">
    <property type="entry name" value="SAM-dependent_MTases_sf"/>
</dbReference>
<proteinExistence type="inferred from homology"/>
<dbReference type="EMBL" id="JAUSUI010000005">
    <property type="protein sequence ID" value="MDQ0303819.1"/>
    <property type="molecule type" value="Genomic_DNA"/>
</dbReference>
<evidence type="ECO:0000256" key="5">
    <source>
        <dbReference type="RuleBase" id="RU362026"/>
    </source>
</evidence>
<dbReference type="Proteomes" id="UP001224682">
    <property type="component" value="Unassembled WGS sequence"/>
</dbReference>
<evidence type="ECO:0000256" key="2">
    <source>
        <dbReference type="ARBA" id="ARBA00022603"/>
    </source>
</evidence>
<keyword evidence="8" id="KW-1185">Reference proteome</keyword>
<evidence type="ECO:0000259" key="6">
    <source>
        <dbReference type="Pfam" id="PF01555"/>
    </source>
</evidence>
<evidence type="ECO:0000313" key="7">
    <source>
        <dbReference type="EMBL" id="MDQ0303819.1"/>
    </source>
</evidence>
<dbReference type="InterPro" id="IPR002052">
    <property type="entry name" value="DNA_methylase_N6_adenine_CS"/>
</dbReference>
<dbReference type="PRINTS" id="PR00508">
    <property type="entry name" value="S21N4MTFRASE"/>
</dbReference>